<evidence type="ECO:0000313" key="1">
    <source>
        <dbReference type="EMBL" id="MVB00035.1"/>
    </source>
</evidence>
<dbReference type="InterPro" id="IPR029052">
    <property type="entry name" value="Metallo-depent_PP-like"/>
</dbReference>
<organism evidence="1 2">
    <name type="scientific">Nitratireductor arenosus</name>
    <dbReference type="NCBI Taxonomy" id="2682096"/>
    <lineage>
        <taxon>Bacteria</taxon>
        <taxon>Pseudomonadati</taxon>
        <taxon>Pseudomonadota</taxon>
        <taxon>Alphaproteobacteria</taxon>
        <taxon>Hyphomicrobiales</taxon>
        <taxon>Phyllobacteriaceae</taxon>
        <taxon>Nitratireductor</taxon>
    </lineage>
</organism>
<dbReference type="Proteomes" id="UP000463224">
    <property type="component" value="Unassembled WGS sequence"/>
</dbReference>
<sequence length="380" mass="42109">MPTPPISDEIAIEAYRAWKEYGNNIEAGKALGVSDVTISRRRREAIARGLHLSEGVRGEIASANLNIGEARGGWKHVYDGEGKKTGTVRWTAPEADPEDIADKIRGALEGLPRSKPIPAPEHVNADLLTLYPIADAHIGMRAWGQEVGEDYDTDIACRRLRTWVAQCVASSPPSDTAVILDVGDLTHADDQMNATPRSKHVLDVDTRYFKTIDMTIAALATAIEAAATKHKRVIVRILPGNHNPHSYVAIVMALAERYRDDSRISVDKIPGEFFAKQFGKVMIAAHHGDKAKADRLVLFLADQYPDMWGSTRHRFLWTGHLHHHKSQDIGGVTWEQLRAVTDRDAYATSHAYSARSQLQAITYHREHGEVSRVKTSAWAA</sequence>
<dbReference type="SUPFAM" id="SSF56300">
    <property type="entry name" value="Metallo-dependent phosphatases"/>
    <property type="match status" value="1"/>
</dbReference>
<gene>
    <name evidence="1" type="ORF">GN330_22550</name>
</gene>
<dbReference type="AlphaFoldDB" id="A0A844QN70"/>
<evidence type="ECO:0000313" key="2">
    <source>
        <dbReference type="Proteomes" id="UP000463224"/>
    </source>
</evidence>
<dbReference type="EMBL" id="WPHG01000010">
    <property type="protein sequence ID" value="MVB00035.1"/>
    <property type="molecule type" value="Genomic_DNA"/>
</dbReference>
<keyword evidence="2" id="KW-1185">Reference proteome</keyword>
<name>A0A844QN70_9HYPH</name>
<protein>
    <submittedName>
        <fullName evidence="1">Uncharacterized protein</fullName>
    </submittedName>
</protein>
<comment type="caution">
    <text evidence="1">The sequence shown here is derived from an EMBL/GenBank/DDBJ whole genome shotgun (WGS) entry which is preliminary data.</text>
</comment>
<dbReference type="RefSeq" id="WP_156715847.1">
    <property type="nucleotide sequence ID" value="NZ_WPHG01000010.1"/>
</dbReference>
<reference evidence="1 2" key="1">
    <citation type="submission" date="2019-12" db="EMBL/GenBank/DDBJ databases">
        <title>Nitratireductor arenosus sp. nov., Isolated from sea sand, Jeju island, South Korea.</title>
        <authorList>
            <person name="Kim W."/>
        </authorList>
    </citation>
    <scope>NUCLEOTIDE SEQUENCE [LARGE SCALE GENOMIC DNA]</scope>
    <source>
        <strain evidence="1 2">CAU 1489</strain>
    </source>
</reference>
<proteinExistence type="predicted"/>
<accession>A0A844QN70</accession>